<evidence type="ECO:0000313" key="4">
    <source>
        <dbReference type="Proteomes" id="UP000328092"/>
    </source>
</evidence>
<comment type="caution">
    <text evidence="3">The sequence shown here is derived from an EMBL/GenBank/DDBJ whole genome shotgun (WGS) entry which is preliminary data.</text>
</comment>
<keyword evidence="1" id="KW-0732">Signal</keyword>
<dbReference type="OrthoDB" id="9813436at2"/>
<keyword evidence="4" id="KW-1185">Reference proteome</keyword>
<name>A0A508TE90_9BRAD</name>
<dbReference type="EMBL" id="CAADFC020000016">
    <property type="protein sequence ID" value="VIO72626.1"/>
    <property type="molecule type" value="Genomic_DNA"/>
</dbReference>
<organism evidence="3 4">
    <name type="scientific">Bradyrhizobium ivorense</name>
    <dbReference type="NCBI Taxonomy" id="2511166"/>
    <lineage>
        <taxon>Bacteria</taxon>
        <taxon>Pseudomonadati</taxon>
        <taxon>Pseudomonadota</taxon>
        <taxon>Alphaproteobacteria</taxon>
        <taxon>Hyphomicrobiales</taxon>
        <taxon>Nitrobacteraceae</taxon>
        <taxon>Bradyrhizobium</taxon>
    </lineage>
</organism>
<evidence type="ECO:0000259" key="2">
    <source>
        <dbReference type="Pfam" id="PF07883"/>
    </source>
</evidence>
<feature type="domain" description="Cupin type-2" evidence="2">
    <location>
        <begin position="47"/>
        <end position="119"/>
    </location>
</feature>
<feature type="chain" id="PRO_5021253620" description="Cupin type-2 domain-containing protein" evidence="1">
    <location>
        <begin position="21"/>
        <end position="139"/>
    </location>
</feature>
<dbReference type="Pfam" id="PF07883">
    <property type="entry name" value="Cupin_2"/>
    <property type="match status" value="1"/>
</dbReference>
<dbReference type="PANTHER" id="PTHR38599">
    <property type="entry name" value="CUPIN DOMAIN PROTEIN (AFU_ORTHOLOGUE AFUA_3G13620)"/>
    <property type="match status" value="1"/>
</dbReference>
<evidence type="ECO:0000313" key="3">
    <source>
        <dbReference type="EMBL" id="VIO72626.1"/>
    </source>
</evidence>
<dbReference type="PANTHER" id="PTHR38599:SF1">
    <property type="entry name" value="CUPIN DOMAIN PROTEIN (AFU_ORTHOLOGUE AFUA_3G13620)"/>
    <property type="match status" value="1"/>
</dbReference>
<dbReference type="InterPro" id="IPR011051">
    <property type="entry name" value="RmlC_Cupin_sf"/>
</dbReference>
<dbReference type="Gene3D" id="2.60.120.10">
    <property type="entry name" value="Jelly Rolls"/>
    <property type="match status" value="1"/>
</dbReference>
<accession>A0A508TE90</accession>
<dbReference type="Proteomes" id="UP000328092">
    <property type="component" value="Unassembled WGS sequence"/>
</dbReference>
<dbReference type="AlphaFoldDB" id="A0A508TE90"/>
<proteinExistence type="predicted"/>
<gene>
    <name evidence="3" type="ORF">CI1B_42720</name>
</gene>
<dbReference type="RefSeq" id="WP_139861481.1">
    <property type="nucleotide sequence ID" value="NZ_CAADFC020000016.1"/>
</dbReference>
<protein>
    <recommendedName>
        <fullName evidence="2">Cupin type-2 domain-containing protein</fullName>
    </recommendedName>
</protein>
<sequence length="139" mass="15072">MKTLLTMLLACTAFATPALAQKPPETVTPKFEHVITNIPGKSLVSVEVTFPPGATSMPHHHAKSAFLYVYILSGAIESQLEGEPARTYRAGDSFFEPPGAHHVLTRNVSTTEPAKLLATFVVDSSEKALTTYDHEGHKQ</sequence>
<evidence type="ECO:0000256" key="1">
    <source>
        <dbReference type="SAM" id="SignalP"/>
    </source>
</evidence>
<dbReference type="InterPro" id="IPR013096">
    <property type="entry name" value="Cupin_2"/>
</dbReference>
<reference evidence="3" key="1">
    <citation type="submission" date="2019-02" db="EMBL/GenBank/DDBJ databases">
        <authorList>
            <person name="Pothier F.J."/>
        </authorList>
    </citation>
    <scope>NUCLEOTIDE SEQUENCE</scope>
    <source>
        <strain evidence="3">CI-1B</strain>
    </source>
</reference>
<dbReference type="SUPFAM" id="SSF51182">
    <property type="entry name" value="RmlC-like cupins"/>
    <property type="match status" value="1"/>
</dbReference>
<dbReference type="InterPro" id="IPR014710">
    <property type="entry name" value="RmlC-like_jellyroll"/>
</dbReference>
<dbReference type="CDD" id="cd02234">
    <property type="entry name" value="cupin_BLR7677-like"/>
    <property type="match status" value="1"/>
</dbReference>
<feature type="signal peptide" evidence="1">
    <location>
        <begin position="1"/>
        <end position="20"/>
    </location>
</feature>